<dbReference type="RefSeq" id="WP_073179564.1">
    <property type="nucleotide sequence ID" value="NZ_FQYI01000006.1"/>
</dbReference>
<evidence type="ECO:0000313" key="4">
    <source>
        <dbReference type="Proteomes" id="UP000184335"/>
    </source>
</evidence>
<name>A0A1M6EVC1_9FLAO</name>
<evidence type="ECO:0000256" key="1">
    <source>
        <dbReference type="SAM" id="SignalP"/>
    </source>
</evidence>
<dbReference type="InterPro" id="IPR041700">
    <property type="entry name" value="OMP_b-brl_3"/>
</dbReference>
<dbReference type="Pfam" id="PF14905">
    <property type="entry name" value="OMP_b-brl_3"/>
    <property type="match status" value="1"/>
</dbReference>
<keyword evidence="4" id="KW-1185">Reference proteome</keyword>
<gene>
    <name evidence="3" type="ORF">SAMN05443429_1063</name>
</gene>
<feature type="chain" id="PRO_5012070532" evidence="1">
    <location>
        <begin position="20"/>
        <end position="686"/>
    </location>
</feature>
<dbReference type="STRING" id="1118202.SAMN05443429_1063"/>
<evidence type="ECO:0000259" key="2">
    <source>
        <dbReference type="Pfam" id="PF14905"/>
    </source>
</evidence>
<feature type="domain" description="Outer membrane protein beta-barrel" evidence="2">
    <location>
        <begin position="308"/>
        <end position="661"/>
    </location>
</feature>
<proteinExistence type="predicted"/>
<dbReference type="Proteomes" id="UP000184335">
    <property type="component" value="Unassembled WGS sequence"/>
</dbReference>
<evidence type="ECO:0000313" key="3">
    <source>
        <dbReference type="EMBL" id="SHI89427.1"/>
    </source>
</evidence>
<reference evidence="3 4" key="1">
    <citation type="submission" date="2016-11" db="EMBL/GenBank/DDBJ databases">
        <authorList>
            <person name="Jaros S."/>
            <person name="Januszkiewicz K."/>
            <person name="Wedrychowicz H."/>
        </authorList>
    </citation>
    <scope>NUCLEOTIDE SEQUENCE [LARGE SCALE GENOMIC DNA]</scope>
    <source>
        <strain evidence="3 4">DSM 25479</strain>
    </source>
</reference>
<organism evidence="3 4">
    <name type="scientific">Cruoricaptor ignavus</name>
    <dbReference type="NCBI Taxonomy" id="1118202"/>
    <lineage>
        <taxon>Bacteria</taxon>
        <taxon>Pseudomonadati</taxon>
        <taxon>Bacteroidota</taxon>
        <taxon>Flavobacteriia</taxon>
        <taxon>Flavobacteriales</taxon>
        <taxon>Weeksellaceae</taxon>
        <taxon>Cruoricaptor</taxon>
    </lineage>
</organism>
<dbReference type="SUPFAM" id="SSF56935">
    <property type="entry name" value="Porins"/>
    <property type="match status" value="1"/>
</dbReference>
<sequence>MKRNIIFTLLILTGTLAFGQSNQKEKTIEEVVIKTEKTTKIVKKEGKYEVSVVGKDFQDTPSVWEGMKQIPLLSISDGSPIKVQGKVAILEVNGIQMQMDAADLESYLKTLDPKSIRKITIDTTPDSSYGSEVYAVINVQLTQREGSYQMGINTTNGIKTKFYNSTGVNYGLSGTKLRFYTSYNFGYTPTNNKAEVQQIIEENPLISVGYKDNNTFRSHRFFINGTLNIGEKSIIDFSGTYALSNSDKVGISKNETFNKGIEIDSKSNFFQFSETLKHNFNDDNTLKIGSHQVINKGKSDILGTFNGLQTDQQQVDTKTPIIIVFADYKNKNKLGETSAGIKLHNINVENNNKDIFTNSILDAPFRYNEKVLASYISQSFSFSNNRSLRIGLRSETSYINYSFREGIKEYQNKKDYTNLLYDVSYNWTSSGKWENNITFRKQIFRPNYNYLNPFKRVGSDITYESGDSDINPTKFFAVSYQTMKNKWSLFSLAGYMKDFTSSFYDLENGRINSTYKNFENLYVVQAGTEYNNAFLNRKWILKASAAVQYVKIDDKEYNRMLSKSTPSLIFETNNIINIGRDFKLNVNYEVNPTNKDGLIKHYTNQKLDITLSKKINSNLNIMFFAYDILKTNRTWEETTVPNYFYGTKRYADVRSFGVILKWNVTGKSYKPGNQEKTNDDTIDRLK</sequence>
<dbReference type="AlphaFoldDB" id="A0A1M6EVC1"/>
<dbReference type="OrthoDB" id="8764943at2"/>
<keyword evidence="1" id="KW-0732">Signal</keyword>
<accession>A0A1M6EVC1</accession>
<protein>
    <submittedName>
        <fullName evidence="3">Outer membrane protein beta-barrel family protein</fullName>
    </submittedName>
</protein>
<feature type="signal peptide" evidence="1">
    <location>
        <begin position="1"/>
        <end position="19"/>
    </location>
</feature>
<dbReference type="EMBL" id="FQYI01000006">
    <property type="protein sequence ID" value="SHI89427.1"/>
    <property type="molecule type" value="Genomic_DNA"/>
</dbReference>